<keyword evidence="1" id="KW-0808">Transferase</keyword>
<dbReference type="AlphaFoldDB" id="A0A418Y4B3"/>
<dbReference type="InterPro" id="IPR003673">
    <property type="entry name" value="CoA-Trfase_fam_III"/>
</dbReference>
<keyword evidence="2" id="KW-1185">Reference proteome</keyword>
<dbReference type="SUPFAM" id="SSF89796">
    <property type="entry name" value="CoA-transferase family III (CaiB/BaiF)"/>
    <property type="match status" value="1"/>
</dbReference>
<evidence type="ECO:0000313" key="2">
    <source>
        <dbReference type="Proteomes" id="UP000283734"/>
    </source>
</evidence>
<dbReference type="PANTHER" id="PTHR48228:SF5">
    <property type="entry name" value="ALPHA-METHYLACYL-COA RACEMASE"/>
    <property type="match status" value="1"/>
</dbReference>
<dbReference type="Pfam" id="PF02515">
    <property type="entry name" value="CoA_transf_3"/>
    <property type="match status" value="1"/>
</dbReference>
<sequence>MPPMTGPLHGLTFIELAGIGPGPFCGMMLADMGATVIRVDRPGGNPHSAIGHTVLFRNRQNLALDLKSPEGIETVLTLCETADGIFEGFRPGVTERLGIGPEQCMARNPKLVYGRMTGWGQTGPLAQAAGHDMNYISLSGALHAMGRSGEKPAIPLNLVGDFGGGGMMLAFGLVCAALEAQRSGEGQVVDTSMVEGSAALMAMFYGLKSQGLFTDQRGTHMLDSGAHFYEVYETADGKYVSIGSIEPQFYAELCRIAELPADDFGHQMNPPKWPEMKQKLADVIKQKSRDEWCELMEGTDVCFAPVLSIEEAPSHPHNVARGSFVTVNGSVQPAPTPRFSRSASGEVKPANTAGADSTTVLRNAGFSDDAIDKLIASGAVKQD</sequence>
<organism evidence="1 2">
    <name type="scientific">Alcanivorax profundi</name>
    <dbReference type="NCBI Taxonomy" id="2338368"/>
    <lineage>
        <taxon>Bacteria</taxon>
        <taxon>Pseudomonadati</taxon>
        <taxon>Pseudomonadota</taxon>
        <taxon>Gammaproteobacteria</taxon>
        <taxon>Oceanospirillales</taxon>
        <taxon>Alcanivoracaceae</taxon>
        <taxon>Alcanivorax</taxon>
    </lineage>
</organism>
<dbReference type="InterPro" id="IPR044855">
    <property type="entry name" value="CoA-Trfase_III_dom3_sf"/>
</dbReference>
<dbReference type="PANTHER" id="PTHR48228">
    <property type="entry name" value="SUCCINYL-COA--D-CITRAMALATE COA-TRANSFERASE"/>
    <property type="match status" value="1"/>
</dbReference>
<dbReference type="GO" id="GO:0016740">
    <property type="term" value="F:transferase activity"/>
    <property type="evidence" value="ECO:0007669"/>
    <property type="project" value="UniProtKB-KW"/>
</dbReference>
<comment type="caution">
    <text evidence="1">The sequence shown here is derived from an EMBL/GenBank/DDBJ whole genome shotgun (WGS) entry which is preliminary data.</text>
</comment>
<dbReference type="InterPro" id="IPR050509">
    <property type="entry name" value="CoA-transferase_III"/>
</dbReference>
<dbReference type="Gene3D" id="3.30.1540.10">
    <property type="entry name" value="formyl-coa transferase, domain 3"/>
    <property type="match status" value="1"/>
</dbReference>
<reference evidence="1 2" key="1">
    <citation type="submission" date="2018-09" db="EMBL/GenBank/DDBJ databases">
        <title>Alcanivorax profundi sp. nov., isolated from 1000 m-depth seawater of the Mariana Trench.</title>
        <authorList>
            <person name="Liu J."/>
        </authorList>
    </citation>
    <scope>NUCLEOTIDE SEQUENCE [LARGE SCALE GENOMIC DNA]</scope>
    <source>
        <strain evidence="1 2">MTEO17</strain>
    </source>
</reference>
<dbReference type="Gene3D" id="3.40.50.10540">
    <property type="entry name" value="Crotonobetainyl-coa:carnitine coa-transferase, domain 1"/>
    <property type="match status" value="1"/>
</dbReference>
<evidence type="ECO:0000313" key="1">
    <source>
        <dbReference type="EMBL" id="RJG20333.1"/>
    </source>
</evidence>
<name>A0A418Y4B3_9GAMM</name>
<gene>
    <name evidence="1" type="ORF">D4A39_05290</name>
</gene>
<protein>
    <submittedName>
        <fullName evidence="1">CoA transferase</fullName>
    </submittedName>
</protein>
<proteinExistence type="predicted"/>
<dbReference type="EMBL" id="QYYA01000001">
    <property type="protein sequence ID" value="RJG20333.1"/>
    <property type="molecule type" value="Genomic_DNA"/>
</dbReference>
<accession>A0A418Y4B3</accession>
<dbReference type="InterPro" id="IPR023606">
    <property type="entry name" value="CoA-Trfase_III_dom_1_sf"/>
</dbReference>
<dbReference type="Proteomes" id="UP000283734">
    <property type="component" value="Unassembled WGS sequence"/>
</dbReference>
<dbReference type="OrthoDB" id="9058532at2"/>